<dbReference type="InterPro" id="IPR009075">
    <property type="entry name" value="AcylCo_DH/oxidase_C"/>
</dbReference>
<dbReference type="Gene3D" id="1.10.1200.10">
    <property type="entry name" value="ACP-like"/>
    <property type="match status" value="1"/>
</dbReference>
<gene>
    <name evidence="13" type="ORF">WT26_20765</name>
</gene>
<dbReference type="GO" id="GO:0031177">
    <property type="term" value="F:phosphopantetheine binding"/>
    <property type="evidence" value="ECO:0007669"/>
    <property type="project" value="InterPro"/>
</dbReference>
<keyword evidence="6" id="KW-0436">Ligase</keyword>
<reference evidence="13 14" key="1">
    <citation type="submission" date="2015-12" db="EMBL/GenBank/DDBJ databases">
        <title>Diversity of Burkholderia near neighbor genomes.</title>
        <authorList>
            <person name="Sahl J."/>
            <person name="Wagner D."/>
            <person name="Keim P."/>
        </authorList>
    </citation>
    <scope>NUCLEOTIDE SEQUENCE [LARGE SCALE GENOMIC DNA]</scope>
    <source>
        <strain evidence="13 14">MSMB1184WGS</strain>
    </source>
</reference>
<dbReference type="GO" id="GO:0071766">
    <property type="term" value="P:Actinobacterium-type cell wall biogenesis"/>
    <property type="evidence" value="ECO:0007669"/>
    <property type="project" value="UniProtKB-ARBA"/>
</dbReference>
<name>A0A1B4PX33_BURCE</name>
<evidence type="ECO:0000256" key="8">
    <source>
        <dbReference type="ARBA" id="ARBA00022827"/>
    </source>
</evidence>
<dbReference type="EMBL" id="CP013444">
    <property type="protein sequence ID" value="AOK18481.1"/>
    <property type="molecule type" value="Genomic_DNA"/>
</dbReference>
<dbReference type="Pfam" id="PF02771">
    <property type="entry name" value="Acyl-CoA_dh_N"/>
    <property type="match status" value="1"/>
</dbReference>
<feature type="region of interest" description="Disordered" evidence="11">
    <location>
        <begin position="583"/>
        <end position="630"/>
    </location>
</feature>
<evidence type="ECO:0000256" key="7">
    <source>
        <dbReference type="ARBA" id="ARBA00022630"/>
    </source>
</evidence>
<keyword evidence="10" id="KW-0443">Lipid metabolism</keyword>
<dbReference type="GO" id="GO:0006633">
    <property type="term" value="P:fatty acid biosynthetic process"/>
    <property type="evidence" value="ECO:0007669"/>
    <property type="project" value="TreeGrafter"/>
</dbReference>
<dbReference type="GO" id="GO:0070566">
    <property type="term" value="F:adenylyltransferase activity"/>
    <property type="evidence" value="ECO:0007669"/>
    <property type="project" value="TreeGrafter"/>
</dbReference>
<feature type="compositionally biased region" description="Basic and acidic residues" evidence="11">
    <location>
        <begin position="593"/>
        <end position="608"/>
    </location>
</feature>
<dbReference type="Gene3D" id="2.40.110.10">
    <property type="entry name" value="Butyryl-CoA Dehydrogenase, subunit A, domain 2"/>
    <property type="match status" value="1"/>
</dbReference>
<comment type="cofactor">
    <cofactor evidence="1">
        <name>FAD</name>
        <dbReference type="ChEBI" id="CHEBI:57692"/>
    </cofactor>
</comment>
<dbReference type="Pfam" id="PF02770">
    <property type="entry name" value="Acyl-CoA_dh_M"/>
    <property type="match status" value="1"/>
</dbReference>
<dbReference type="GO" id="GO:0050660">
    <property type="term" value="F:flavin adenine dinucleotide binding"/>
    <property type="evidence" value="ECO:0007669"/>
    <property type="project" value="InterPro"/>
</dbReference>
<accession>A0A1B4PX33</accession>
<dbReference type="GO" id="GO:0005886">
    <property type="term" value="C:plasma membrane"/>
    <property type="evidence" value="ECO:0007669"/>
    <property type="project" value="TreeGrafter"/>
</dbReference>
<dbReference type="Gene3D" id="1.20.140.10">
    <property type="entry name" value="Butyryl-CoA Dehydrogenase, subunit A, domain 3"/>
    <property type="match status" value="1"/>
</dbReference>
<evidence type="ECO:0000256" key="4">
    <source>
        <dbReference type="ARBA" id="ARBA00022450"/>
    </source>
</evidence>
<dbReference type="InterPro" id="IPR037069">
    <property type="entry name" value="AcylCoA_DH/ox_N_sf"/>
</dbReference>
<dbReference type="InterPro" id="IPR000873">
    <property type="entry name" value="AMP-dep_synth/lig_dom"/>
</dbReference>
<dbReference type="InterPro" id="IPR025110">
    <property type="entry name" value="AMP-bd_C"/>
</dbReference>
<comment type="similarity">
    <text evidence="2">Belongs to the ATP-dependent AMP-binding enzyme family.</text>
</comment>
<dbReference type="RefSeq" id="WP_069273834.1">
    <property type="nucleotide sequence ID" value="NZ_CP013444.1"/>
</dbReference>
<evidence type="ECO:0000256" key="10">
    <source>
        <dbReference type="ARBA" id="ARBA00023098"/>
    </source>
</evidence>
<evidence type="ECO:0000256" key="5">
    <source>
        <dbReference type="ARBA" id="ARBA00022553"/>
    </source>
</evidence>
<keyword evidence="8" id="KW-0274">FAD</keyword>
<evidence type="ECO:0000256" key="11">
    <source>
        <dbReference type="SAM" id="MobiDB-lite"/>
    </source>
</evidence>
<dbReference type="InterPro" id="IPR020845">
    <property type="entry name" value="AMP-binding_CS"/>
</dbReference>
<evidence type="ECO:0000313" key="13">
    <source>
        <dbReference type="EMBL" id="AOK18481.1"/>
    </source>
</evidence>
<dbReference type="SMART" id="SM00823">
    <property type="entry name" value="PKS_PP"/>
    <property type="match status" value="1"/>
</dbReference>
<dbReference type="InterPro" id="IPR013786">
    <property type="entry name" value="AcylCoA_DH/ox_N"/>
</dbReference>
<evidence type="ECO:0000259" key="12">
    <source>
        <dbReference type="PROSITE" id="PS50075"/>
    </source>
</evidence>
<evidence type="ECO:0000256" key="9">
    <source>
        <dbReference type="ARBA" id="ARBA00022832"/>
    </source>
</evidence>
<dbReference type="CDD" id="cd05931">
    <property type="entry name" value="FAAL"/>
    <property type="match status" value="1"/>
</dbReference>
<dbReference type="PANTHER" id="PTHR22754">
    <property type="entry name" value="DISCO-INTERACTING PROTEIN 2 DIP2 -RELATED"/>
    <property type="match status" value="1"/>
</dbReference>
<dbReference type="InterPro" id="IPR042099">
    <property type="entry name" value="ANL_N_sf"/>
</dbReference>
<dbReference type="Gene3D" id="1.10.540.10">
    <property type="entry name" value="Acyl-CoA dehydrogenase/oxidase, N-terminal domain"/>
    <property type="match status" value="1"/>
</dbReference>
<dbReference type="SUPFAM" id="SSF56645">
    <property type="entry name" value="Acyl-CoA dehydrogenase NM domain-like"/>
    <property type="match status" value="1"/>
</dbReference>
<keyword evidence="7" id="KW-0285">Flavoprotein</keyword>
<dbReference type="InterPro" id="IPR045851">
    <property type="entry name" value="AMP-bd_C_sf"/>
</dbReference>
<dbReference type="PROSITE" id="PS50075">
    <property type="entry name" value="CARRIER"/>
    <property type="match status" value="1"/>
</dbReference>
<feature type="domain" description="Carrier" evidence="12">
    <location>
        <begin position="1178"/>
        <end position="1255"/>
    </location>
</feature>
<dbReference type="PANTHER" id="PTHR22754:SF32">
    <property type="entry name" value="DISCO-INTERACTING PROTEIN 2"/>
    <property type="match status" value="1"/>
</dbReference>
<dbReference type="InterPro" id="IPR009081">
    <property type="entry name" value="PP-bd_ACP"/>
</dbReference>
<dbReference type="GO" id="GO:0016627">
    <property type="term" value="F:oxidoreductase activity, acting on the CH-CH group of donors"/>
    <property type="evidence" value="ECO:0007669"/>
    <property type="project" value="InterPro"/>
</dbReference>
<dbReference type="GO" id="GO:0016874">
    <property type="term" value="F:ligase activity"/>
    <property type="evidence" value="ECO:0007669"/>
    <property type="project" value="UniProtKB-KW"/>
</dbReference>
<sequence>MTTATLPTTLGELLQNRAATRGDHTAYVFLSGPPEQERAESMTFSELDARARRVAALLRQNAVDVGDRVLLLCRPGLDYVGAFMGCLYAGAIAVPAYPPRNKQHMVRIAGIVENAGADTILCSPDDLERCTTWLADTDASGSTLLDVGAAEAVPPLHAPAGVQPSHIAFLQYTSGTTGTPKGVMVSHGNLMHNLGLIREWLAYDESSTIVSWLPPYHDMGLIGVILTSLYGGFRSVLMAPERFIQHPYLWLRAISQYRADLTGAPDFAYRMCCRRISDEQLATLDLSCIRTAYNGAESVRAGTLSDFAKRFAAAGFAAGGFLPCYGLAEGTLYVAGRTAQQPIRTVCADQAALQRQSVVIRGEFAGVSPAPLDRPGERVLVGVGRPAGDQRVVVRDLETNARCDDRTIGEICVAGPSVAAGYWRLDEQTHSTFRHTLAGDRDQAFMRTGDLGFILDDELYVTGRLKDMVILAGRNYYSEDIEYALIVGVPELVPNGCAAFMDDQADAERLIVVAEVERTQRKGNLDSFIDAIRQAIWNRLDIGPSRIVLVSPGSVPKTSSGKVRRSTCRTQLHDGALTILAQWDVETGAHTPTPERRPPDRRPPDRRQPARPAAAIDAPPADGRRQHDASTVDELNDWLRHYARTRIDSRTIDERRTIPPHVVLDFGNRGLLGMPIDRSYGGLGFTHRDTLRVISQLAAIDSTLAFFVALNNTLGIVPIMRHAQPALRDELLPSLASGRMLAAFAITEPAAGSHVRAIASRAQRTASGDWLVSGTKRWSGSSAWAGIINVFAKQADGTGMVGLAVRPGTPGVRIGAEELTMGVRGMIQNSLHLDRARIGDACRLGDIGQGMSVAQHAMNIARLGIAAVSVGGMKRCAQLMHRYGARREVATGLLLDNPLSRLRLGELRDRIDGLDALVEHLATELDLGVTLPEDCLLIAKILGSELLSQSADELMQFLGGRGYIETNFAPQIFRDARLTRIFEGPTETLLVHLGSRLLNGSDELPRYLESALGAGVLATELRELGARLSQDGLANAAKLGGAAHAAVWVNYWLGTVAQWGLLLAVTERGAAQQRIGDGALRWAQRRYELAIEAAQRQVGLRSALTTSAQLNDWAARIGLEIGAIEQTVPGASQLVDPLLDAEAGARSVSREPDEPAGEDVGSVADLIAPEPASRIDRERVASVEQWLIAWLGERLKHRKLRLTRESTFAEIGFDSILAVEMTIVLSDAFSVSVDPSAVWDYPSIRALAAHLAPRTRGAAPAAVVAHADSDAPSPIAAQPSIL</sequence>
<keyword evidence="9" id="KW-0276">Fatty acid metabolism</keyword>
<evidence type="ECO:0000256" key="1">
    <source>
        <dbReference type="ARBA" id="ARBA00001974"/>
    </source>
</evidence>
<dbReference type="Proteomes" id="UP000094776">
    <property type="component" value="Chromosome 2"/>
</dbReference>
<dbReference type="SMART" id="SM01294">
    <property type="entry name" value="PKS_PP_betabranch"/>
    <property type="match status" value="1"/>
</dbReference>
<dbReference type="PROSITE" id="PS00455">
    <property type="entry name" value="AMP_BINDING"/>
    <property type="match status" value="1"/>
</dbReference>
<dbReference type="SUPFAM" id="SSF47336">
    <property type="entry name" value="ACP-like"/>
    <property type="match status" value="1"/>
</dbReference>
<organism evidence="13 14">
    <name type="scientific">Burkholderia cepacia</name>
    <name type="common">Pseudomonas cepacia</name>
    <dbReference type="NCBI Taxonomy" id="292"/>
    <lineage>
        <taxon>Bacteria</taxon>
        <taxon>Pseudomonadati</taxon>
        <taxon>Pseudomonadota</taxon>
        <taxon>Betaproteobacteria</taxon>
        <taxon>Burkholderiales</taxon>
        <taxon>Burkholderiaceae</taxon>
        <taxon>Burkholderia</taxon>
        <taxon>Burkholderia cepacia complex</taxon>
    </lineage>
</organism>
<dbReference type="InterPro" id="IPR036250">
    <property type="entry name" value="AcylCo_DH-like_C"/>
</dbReference>
<keyword evidence="4" id="KW-0596">Phosphopantetheine</keyword>
<dbReference type="InterPro" id="IPR040097">
    <property type="entry name" value="FAAL/FAAC"/>
</dbReference>
<dbReference type="CDD" id="cd00567">
    <property type="entry name" value="ACAD"/>
    <property type="match status" value="1"/>
</dbReference>
<dbReference type="InterPro" id="IPR046373">
    <property type="entry name" value="Acyl-CoA_Oxase/DH_mid-dom_sf"/>
</dbReference>
<dbReference type="Pfam" id="PF00550">
    <property type="entry name" value="PP-binding"/>
    <property type="match status" value="1"/>
</dbReference>
<dbReference type="Gene3D" id="3.30.300.30">
    <property type="match status" value="1"/>
</dbReference>
<evidence type="ECO:0000256" key="6">
    <source>
        <dbReference type="ARBA" id="ARBA00022598"/>
    </source>
</evidence>
<comment type="similarity">
    <text evidence="3">Belongs to the acyl-CoA dehydrogenase family.</text>
</comment>
<dbReference type="FunFam" id="3.40.50.12780:FF:000013">
    <property type="entry name" value="Long-chain-fatty-acid--AMP ligase FadD32"/>
    <property type="match status" value="1"/>
</dbReference>
<dbReference type="SUPFAM" id="SSF47203">
    <property type="entry name" value="Acyl-CoA dehydrogenase C-terminal domain-like"/>
    <property type="match status" value="1"/>
</dbReference>
<feature type="compositionally biased region" description="Low complexity" evidence="11">
    <location>
        <begin position="610"/>
        <end position="621"/>
    </location>
</feature>
<dbReference type="InterPro" id="IPR020806">
    <property type="entry name" value="PKS_PP-bd"/>
</dbReference>
<dbReference type="Gene3D" id="3.40.50.12780">
    <property type="entry name" value="N-terminal domain of ligase-like"/>
    <property type="match status" value="1"/>
</dbReference>
<dbReference type="Pfam" id="PF00441">
    <property type="entry name" value="Acyl-CoA_dh_1"/>
    <property type="match status" value="1"/>
</dbReference>
<dbReference type="SUPFAM" id="SSF56801">
    <property type="entry name" value="Acetyl-CoA synthetase-like"/>
    <property type="match status" value="1"/>
</dbReference>
<protein>
    <submittedName>
        <fullName evidence="13">AMP-dependent synthetase</fullName>
    </submittedName>
</protein>
<dbReference type="InterPro" id="IPR036736">
    <property type="entry name" value="ACP-like_sf"/>
</dbReference>
<proteinExistence type="inferred from homology"/>
<evidence type="ECO:0000256" key="3">
    <source>
        <dbReference type="ARBA" id="ARBA00009347"/>
    </source>
</evidence>
<dbReference type="InterPro" id="IPR009100">
    <property type="entry name" value="AcylCoA_DH/oxidase_NM_dom_sf"/>
</dbReference>
<evidence type="ECO:0000313" key="14">
    <source>
        <dbReference type="Proteomes" id="UP000094776"/>
    </source>
</evidence>
<dbReference type="InterPro" id="IPR006091">
    <property type="entry name" value="Acyl-CoA_Oxase/DH_mid-dom"/>
</dbReference>
<keyword evidence="5" id="KW-0597">Phosphoprotein</keyword>
<evidence type="ECO:0000256" key="2">
    <source>
        <dbReference type="ARBA" id="ARBA00006432"/>
    </source>
</evidence>
<dbReference type="Pfam" id="PF00501">
    <property type="entry name" value="AMP-binding"/>
    <property type="match status" value="1"/>
</dbReference>
<dbReference type="Pfam" id="PF23024">
    <property type="entry name" value="AMP-dom_DIP2-like"/>
    <property type="match status" value="1"/>
</dbReference>